<evidence type="ECO:0000313" key="4">
    <source>
        <dbReference type="Proteomes" id="UP000561077"/>
    </source>
</evidence>
<dbReference type="Proteomes" id="UP000561077">
    <property type="component" value="Unassembled WGS sequence"/>
</dbReference>
<evidence type="ECO:0000313" key="1">
    <source>
        <dbReference type="EMBL" id="MBB2165967.1"/>
    </source>
</evidence>
<protein>
    <submittedName>
        <fullName evidence="1">Uncharacterized protein</fullName>
    </submittedName>
</protein>
<proteinExistence type="predicted"/>
<accession>A0A7W4INA2</accession>
<dbReference type="EMBL" id="JABEQN010000023">
    <property type="protein sequence ID" value="MBB2195104.1"/>
    <property type="molecule type" value="Genomic_DNA"/>
</dbReference>
<dbReference type="RefSeq" id="WP_182975017.1">
    <property type="nucleotide sequence ID" value="NZ_JABEQN010000023.1"/>
</dbReference>
<dbReference type="Proteomes" id="UP000540490">
    <property type="component" value="Unassembled WGS sequence"/>
</dbReference>
<reference evidence="3 4" key="1">
    <citation type="submission" date="2020-04" db="EMBL/GenBank/DDBJ databases">
        <title>Description of novel Gluconacetobacter.</title>
        <authorList>
            <person name="Sombolestani A."/>
        </authorList>
    </citation>
    <scope>NUCLEOTIDE SEQUENCE [LARGE SCALE GENOMIC DNA]</scope>
    <source>
        <strain evidence="2 3">LMG 1728</strain>
        <strain evidence="1 4">LMG 1731</strain>
    </source>
</reference>
<dbReference type="AlphaFoldDB" id="A0A7W4INA2"/>
<organism evidence="1 4">
    <name type="scientific">Gluconacetobacter dulcium</name>
    <dbReference type="NCBI Taxonomy" id="2729096"/>
    <lineage>
        <taxon>Bacteria</taxon>
        <taxon>Pseudomonadati</taxon>
        <taxon>Pseudomonadota</taxon>
        <taxon>Alphaproteobacteria</taxon>
        <taxon>Acetobacterales</taxon>
        <taxon>Acetobacteraceae</taxon>
        <taxon>Gluconacetobacter</taxon>
    </lineage>
</organism>
<evidence type="ECO:0000313" key="3">
    <source>
        <dbReference type="Proteomes" id="UP000540490"/>
    </source>
</evidence>
<comment type="caution">
    <text evidence="1">The sequence shown here is derived from an EMBL/GenBank/DDBJ whole genome shotgun (WGS) entry which is preliminary data.</text>
</comment>
<dbReference type="EMBL" id="JABEQO010000023">
    <property type="protein sequence ID" value="MBB2165967.1"/>
    <property type="molecule type" value="Genomic_DNA"/>
</dbReference>
<gene>
    <name evidence="2" type="ORF">HLH25_15985</name>
    <name evidence="1" type="ORF">HLH26_15800</name>
</gene>
<keyword evidence="3" id="KW-1185">Reference proteome</keyword>
<sequence>MSNIGRQITKLVDAILAHPPTDNAELLGAATQIERDAASLSETCLTQARRLRDYAAVRQAQMDGAPPENTIAPDAR</sequence>
<evidence type="ECO:0000313" key="2">
    <source>
        <dbReference type="EMBL" id="MBB2195104.1"/>
    </source>
</evidence>
<name>A0A7W4INA2_9PROT</name>